<accession>A0A1M4SCN0</accession>
<keyword evidence="4" id="KW-1185">Reference proteome</keyword>
<proteinExistence type="inferred from homology"/>
<evidence type="ECO:0000256" key="1">
    <source>
        <dbReference type="ARBA" id="ARBA00009350"/>
    </source>
</evidence>
<protein>
    <recommendedName>
        <fullName evidence="2">UPF0251 protein SAMN02745218_00083</fullName>
    </recommendedName>
</protein>
<reference evidence="4" key="1">
    <citation type="submission" date="2016-11" db="EMBL/GenBank/DDBJ databases">
        <authorList>
            <person name="Varghese N."/>
            <person name="Submissions S."/>
        </authorList>
    </citation>
    <scope>NUCLEOTIDE SEQUENCE [LARGE SCALE GENOMIC DNA]</scope>
    <source>
        <strain evidence="4">DSM 11792</strain>
    </source>
</reference>
<gene>
    <name evidence="3" type="ORF">SAMN02745218_00083</name>
</gene>
<keyword evidence="3" id="KW-0238">DNA-binding</keyword>
<evidence type="ECO:0000313" key="4">
    <source>
        <dbReference type="Proteomes" id="UP000184196"/>
    </source>
</evidence>
<dbReference type="PANTHER" id="PTHR37478:SF2">
    <property type="entry name" value="UPF0251 PROTEIN TK0562"/>
    <property type="match status" value="1"/>
</dbReference>
<evidence type="ECO:0000313" key="3">
    <source>
        <dbReference type="EMBL" id="SHE29942.1"/>
    </source>
</evidence>
<dbReference type="EMBL" id="FQUW01000004">
    <property type="protein sequence ID" value="SHE29942.1"/>
    <property type="molecule type" value="Genomic_DNA"/>
</dbReference>
<dbReference type="InterPro" id="IPR013324">
    <property type="entry name" value="RNA_pol_sigma_r3/r4-like"/>
</dbReference>
<dbReference type="RefSeq" id="WP_073162365.1">
    <property type="nucleotide sequence ID" value="NZ_FQUW01000004.1"/>
</dbReference>
<name>A0A1M4SCN0_9FIRM</name>
<dbReference type="Proteomes" id="UP000184196">
    <property type="component" value="Unassembled WGS sequence"/>
</dbReference>
<dbReference type="OrthoDB" id="280278at2"/>
<dbReference type="HAMAP" id="MF_00674">
    <property type="entry name" value="UPF0251"/>
    <property type="match status" value="1"/>
</dbReference>
<dbReference type="Gene3D" id="1.10.10.10">
    <property type="entry name" value="Winged helix-like DNA-binding domain superfamily/Winged helix DNA-binding domain"/>
    <property type="match status" value="1"/>
</dbReference>
<dbReference type="InterPro" id="IPR036388">
    <property type="entry name" value="WH-like_DNA-bd_sf"/>
</dbReference>
<dbReference type="GO" id="GO:0003677">
    <property type="term" value="F:DNA binding"/>
    <property type="evidence" value="ECO:0007669"/>
    <property type="project" value="UniProtKB-KW"/>
</dbReference>
<comment type="similarity">
    <text evidence="1 2">Belongs to the UPF0251 family.</text>
</comment>
<evidence type="ECO:0000256" key="2">
    <source>
        <dbReference type="HAMAP-Rule" id="MF_00674"/>
    </source>
</evidence>
<dbReference type="Pfam" id="PF02001">
    <property type="entry name" value="DUF134"/>
    <property type="match status" value="1"/>
</dbReference>
<dbReference type="SUPFAM" id="SSF88659">
    <property type="entry name" value="Sigma3 and sigma4 domains of RNA polymerase sigma factors"/>
    <property type="match status" value="1"/>
</dbReference>
<organism evidence="3 4">
    <name type="scientific">Desulfofundulus australicus DSM 11792</name>
    <dbReference type="NCBI Taxonomy" id="1121425"/>
    <lineage>
        <taxon>Bacteria</taxon>
        <taxon>Bacillati</taxon>
        <taxon>Bacillota</taxon>
        <taxon>Clostridia</taxon>
        <taxon>Eubacteriales</taxon>
        <taxon>Peptococcaceae</taxon>
        <taxon>Desulfofundulus</taxon>
    </lineage>
</organism>
<dbReference type="PANTHER" id="PTHR37478">
    <property type="match status" value="1"/>
</dbReference>
<dbReference type="InterPro" id="IPR002852">
    <property type="entry name" value="UPF0251"/>
</dbReference>
<sequence>MSRPPKCRRVEFIPRLTFFKPAGVPLRDLEEVGLTVEELEAIRLKDLLGLEQEACAERMGVSRPTYHRILSAARAKVAEALVNGKAIRVEGGNFQLVMRRFLCEKCGHQWELPCGQGPRGSEMTCPNCGSTEFYRINQDGTPFRCQRWEKCRKLDKMAENE</sequence>
<dbReference type="AlphaFoldDB" id="A0A1M4SCN0"/>